<name>A0A0E9SS32_ANGAN</name>
<feature type="region of interest" description="Disordered" evidence="1">
    <location>
        <begin position="14"/>
        <end position="44"/>
    </location>
</feature>
<organism evidence="2">
    <name type="scientific">Anguilla anguilla</name>
    <name type="common">European freshwater eel</name>
    <name type="synonym">Muraena anguilla</name>
    <dbReference type="NCBI Taxonomy" id="7936"/>
    <lineage>
        <taxon>Eukaryota</taxon>
        <taxon>Metazoa</taxon>
        <taxon>Chordata</taxon>
        <taxon>Craniata</taxon>
        <taxon>Vertebrata</taxon>
        <taxon>Euteleostomi</taxon>
        <taxon>Actinopterygii</taxon>
        <taxon>Neopterygii</taxon>
        <taxon>Teleostei</taxon>
        <taxon>Anguilliformes</taxon>
        <taxon>Anguillidae</taxon>
        <taxon>Anguilla</taxon>
    </lineage>
</organism>
<proteinExistence type="predicted"/>
<evidence type="ECO:0000313" key="2">
    <source>
        <dbReference type="EMBL" id="JAH44062.1"/>
    </source>
</evidence>
<reference evidence="2" key="1">
    <citation type="submission" date="2014-11" db="EMBL/GenBank/DDBJ databases">
        <authorList>
            <person name="Amaro Gonzalez C."/>
        </authorList>
    </citation>
    <scope>NUCLEOTIDE SEQUENCE</scope>
</reference>
<dbReference type="AlphaFoldDB" id="A0A0E9SS32"/>
<accession>A0A0E9SS32</accession>
<dbReference type="EMBL" id="GBXM01064515">
    <property type="protein sequence ID" value="JAH44062.1"/>
    <property type="molecule type" value="Transcribed_RNA"/>
</dbReference>
<protein>
    <submittedName>
        <fullName evidence="2">Uncharacterized protein</fullName>
    </submittedName>
</protein>
<sequence length="44" mass="5173">MALIDFPQSLRVAQTERPRQRSVLNRRVRVVPAHSQHQEVDHLT</sequence>
<reference evidence="2" key="2">
    <citation type="journal article" date="2015" name="Fish Shellfish Immunol.">
        <title>Early steps in the European eel (Anguilla anguilla)-Vibrio vulnificus interaction in the gills: Role of the RtxA13 toxin.</title>
        <authorList>
            <person name="Callol A."/>
            <person name="Pajuelo D."/>
            <person name="Ebbesson L."/>
            <person name="Teles M."/>
            <person name="MacKenzie S."/>
            <person name="Amaro C."/>
        </authorList>
    </citation>
    <scope>NUCLEOTIDE SEQUENCE</scope>
</reference>
<evidence type="ECO:0000256" key="1">
    <source>
        <dbReference type="SAM" id="MobiDB-lite"/>
    </source>
</evidence>